<dbReference type="Proteomes" id="UP000238937">
    <property type="component" value="Unassembled WGS sequence"/>
</dbReference>
<dbReference type="Gene3D" id="3.40.50.300">
    <property type="entry name" value="P-loop containing nucleotide triphosphate hydrolases"/>
    <property type="match status" value="1"/>
</dbReference>
<dbReference type="OrthoDB" id="467934at2"/>
<evidence type="ECO:0000313" key="5">
    <source>
        <dbReference type="EMBL" id="PSB57083.1"/>
    </source>
</evidence>
<dbReference type="SUPFAM" id="SSF52540">
    <property type="entry name" value="P-loop containing nucleoside triphosphate hydrolases"/>
    <property type="match status" value="1"/>
</dbReference>
<keyword evidence="4" id="KW-0472">Membrane</keyword>
<dbReference type="GO" id="GO:0005829">
    <property type="term" value="C:cytosol"/>
    <property type="evidence" value="ECO:0007669"/>
    <property type="project" value="TreeGrafter"/>
</dbReference>
<dbReference type="GO" id="GO:0030488">
    <property type="term" value="P:tRNA methylation"/>
    <property type="evidence" value="ECO:0007669"/>
    <property type="project" value="TreeGrafter"/>
</dbReference>
<dbReference type="EMBL" id="PVWO01000093">
    <property type="protein sequence ID" value="PSB57083.1"/>
    <property type="molecule type" value="Genomic_DNA"/>
</dbReference>
<proteinExistence type="predicted"/>
<dbReference type="InterPro" id="IPR027417">
    <property type="entry name" value="P-loop_NTPase"/>
</dbReference>
<evidence type="ECO:0000256" key="1">
    <source>
        <dbReference type="ARBA" id="ARBA00004141"/>
    </source>
</evidence>
<dbReference type="AlphaFoldDB" id="A0A2T1GHB4"/>
<comment type="caution">
    <text evidence="5">The sequence shown here is derived from an EMBL/GenBank/DDBJ whole genome shotgun (WGS) entry which is preliminary data.</text>
</comment>
<keyword evidence="6" id="KW-1185">Reference proteome</keyword>
<dbReference type="GO" id="GO:0002098">
    <property type="term" value="P:tRNA wobble uridine modification"/>
    <property type="evidence" value="ECO:0007669"/>
    <property type="project" value="TreeGrafter"/>
</dbReference>
<keyword evidence="2" id="KW-0812">Transmembrane</keyword>
<evidence type="ECO:0000313" key="6">
    <source>
        <dbReference type="Proteomes" id="UP000238937"/>
    </source>
</evidence>
<gene>
    <name evidence="5" type="ORF">C7B77_09630</name>
</gene>
<accession>A0A2T1GHB4</accession>
<dbReference type="RefSeq" id="WP_106303391.1">
    <property type="nucleotide sequence ID" value="NZ_PVWO01000093.1"/>
</dbReference>
<evidence type="ECO:0000256" key="4">
    <source>
        <dbReference type="ARBA" id="ARBA00023136"/>
    </source>
</evidence>
<comment type="subcellular location">
    <subcellularLocation>
        <location evidence="1">Membrane</location>
        <topology evidence="1">Multi-pass membrane protein</topology>
    </subcellularLocation>
</comment>
<evidence type="ECO:0000256" key="3">
    <source>
        <dbReference type="ARBA" id="ARBA00022989"/>
    </source>
</evidence>
<evidence type="ECO:0008006" key="7">
    <source>
        <dbReference type="Google" id="ProtNLM"/>
    </source>
</evidence>
<dbReference type="PANTHER" id="PTHR42714">
    <property type="entry name" value="TRNA MODIFICATION GTPASE GTPBP3"/>
    <property type="match status" value="1"/>
</dbReference>
<dbReference type="InterPro" id="IPR021147">
    <property type="entry name" value="DUF697"/>
</dbReference>
<dbReference type="GO" id="GO:0016020">
    <property type="term" value="C:membrane"/>
    <property type="evidence" value="ECO:0007669"/>
    <property type="project" value="UniProtKB-SubCell"/>
</dbReference>
<organism evidence="5 6">
    <name type="scientific">Chamaesiphon polymorphus CCALA 037</name>
    <dbReference type="NCBI Taxonomy" id="2107692"/>
    <lineage>
        <taxon>Bacteria</taxon>
        <taxon>Bacillati</taxon>
        <taxon>Cyanobacteriota</taxon>
        <taxon>Cyanophyceae</taxon>
        <taxon>Gomontiellales</taxon>
        <taxon>Chamaesiphonaceae</taxon>
        <taxon>Chamaesiphon</taxon>
    </lineage>
</organism>
<dbReference type="Pfam" id="PF05128">
    <property type="entry name" value="DUF697"/>
    <property type="match status" value="1"/>
</dbReference>
<protein>
    <recommendedName>
        <fullName evidence="7">DUF697 domain-containing protein</fullName>
    </recommendedName>
</protein>
<keyword evidence="3" id="KW-1133">Transmembrane helix</keyword>
<name>A0A2T1GHB4_9CYAN</name>
<sequence length="483" mass="52141">MTVQLQRPLLVGGIGLTLGLWGLDSISHNLAGIGDWLTLGTLAAGGGYWWYSRRGSQGRVAPTIENIDRLTLDRILNQVELVIGQLAIESPNSTQIALLQQQLLQAQTNLTRPDRHIAITGGQKVGKSSLMKLLVEHPVPSMTPLKYIETPALFTSGAQSQTANATAERVSQNADLVLFVTNGDLTASEYKYLTALHRDRQRVILLFNQADRYLPDERNLILQKLQVTVKGTIAASDIVATSTAPAPIEVRKIQADGSAIKSREVPPADIGSLESQLTQILATESEKLLWASTYRQIAGVRVAAKTELNRVRRDRVLPLIDQNQWIVGAAAFANPVPALDLLATAAVNAQMVMDLGAIYQQKFSLEHAQAAAGAMGNVMLKLGLVELCTQTVAGVLKTNAVTYVAGGLVQGLSAAYLTHIAGLTLVEYLEAQDLVATEPARAWNLDLLGNTLQKVFQANERVAYVQTLVKQGIERLVPNSATA</sequence>
<dbReference type="PANTHER" id="PTHR42714:SF2">
    <property type="entry name" value="TRNA MODIFICATION GTPASE GTPBP3, MITOCHONDRIAL"/>
    <property type="match status" value="1"/>
</dbReference>
<reference evidence="5 6" key="1">
    <citation type="submission" date="2018-03" db="EMBL/GenBank/DDBJ databases">
        <title>The ancient ancestry and fast evolution of plastids.</title>
        <authorList>
            <person name="Moore K.R."/>
            <person name="Magnabosco C."/>
            <person name="Momper L."/>
            <person name="Gold D.A."/>
            <person name="Bosak T."/>
            <person name="Fournier G.P."/>
        </authorList>
    </citation>
    <scope>NUCLEOTIDE SEQUENCE [LARGE SCALE GENOMIC DNA]</scope>
    <source>
        <strain evidence="5 6">CCALA 037</strain>
    </source>
</reference>
<evidence type="ECO:0000256" key="2">
    <source>
        <dbReference type="ARBA" id="ARBA00022692"/>
    </source>
</evidence>